<sequence length="335" mass="37394">MVNLHQTEQNIISQLFDSSIFTSSETAGMAQAKLEMIQAMRRPQTVKRISSFLTDLVGRAPYVFLENMVWLVGEQATLSVDQTRVLLATMKAVINEPNVQSANADHLVARVPIIRQVHSVVSNLDERAIESIIDGLLVDRFGLLTKEKVTVPENERNVVVDAYWSVSHDFTNITQALVNWLKQAQRPAPLSAVQQVNRALLARPFISPATAPDLWPALQTHKEEIAALWWATGRYVLECGDAYAVLLDRKRLPSTSKQYITALGVALSLGAGLPEAELGKRIRQVGKQYYENIKTLNPTMVKDALFEFALAYRHGKTILPTALVDRVIVKQEEAQ</sequence>
<accession>A0ABW4CVI7</accession>
<dbReference type="Proteomes" id="UP001597212">
    <property type="component" value="Unassembled WGS sequence"/>
</dbReference>
<proteinExistence type="predicted"/>
<reference evidence="2" key="1">
    <citation type="journal article" date="2019" name="Int. J. Syst. Evol. Microbiol.">
        <title>The Global Catalogue of Microorganisms (GCM) 10K type strain sequencing project: providing services to taxonomists for standard genome sequencing and annotation.</title>
        <authorList>
            <consortium name="The Broad Institute Genomics Platform"/>
            <consortium name="The Broad Institute Genome Sequencing Center for Infectious Disease"/>
            <person name="Wu L."/>
            <person name="Ma J."/>
        </authorList>
    </citation>
    <scope>NUCLEOTIDE SEQUENCE [LARGE SCALE GENOMIC DNA]</scope>
    <source>
        <strain evidence="2">CCM 8912</strain>
    </source>
</reference>
<dbReference type="EMBL" id="JBHTOK010000018">
    <property type="protein sequence ID" value="MFD1440571.1"/>
    <property type="molecule type" value="Genomic_DNA"/>
</dbReference>
<evidence type="ECO:0000313" key="1">
    <source>
        <dbReference type="EMBL" id="MFD1440571.1"/>
    </source>
</evidence>
<comment type="caution">
    <text evidence="1">The sequence shown here is derived from an EMBL/GenBank/DDBJ whole genome shotgun (WGS) entry which is preliminary data.</text>
</comment>
<organism evidence="1 2">
    <name type="scientific">Lacticaseibacillus hegangensis</name>
    <dbReference type="NCBI Taxonomy" id="2486010"/>
    <lineage>
        <taxon>Bacteria</taxon>
        <taxon>Bacillati</taxon>
        <taxon>Bacillota</taxon>
        <taxon>Bacilli</taxon>
        <taxon>Lactobacillales</taxon>
        <taxon>Lactobacillaceae</taxon>
        <taxon>Lacticaseibacillus</taxon>
    </lineage>
</organism>
<keyword evidence="2" id="KW-1185">Reference proteome</keyword>
<dbReference type="RefSeq" id="WP_125757921.1">
    <property type="nucleotide sequence ID" value="NZ_JBHTOK010000018.1"/>
</dbReference>
<evidence type="ECO:0000313" key="2">
    <source>
        <dbReference type="Proteomes" id="UP001597212"/>
    </source>
</evidence>
<name>A0ABW4CVI7_9LACO</name>
<protein>
    <submittedName>
        <fullName evidence="1">Uncharacterized protein</fullName>
    </submittedName>
</protein>
<gene>
    <name evidence="1" type="ORF">ACFQ5K_04090</name>
</gene>